<organism evidence="2 3">
    <name type="scientific">Pseudofrankia asymbiotica</name>
    <dbReference type="NCBI Taxonomy" id="1834516"/>
    <lineage>
        <taxon>Bacteria</taxon>
        <taxon>Bacillati</taxon>
        <taxon>Actinomycetota</taxon>
        <taxon>Actinomycetes</taxon>
        <taxon>Frankiales</taxon>
        <taxon>Frankiaceae</taxon>
        <taxon>Pseudofrankia</taxon>
    </lineage>
</organism>
<feature type="region of interest" description="Disordered" evidence="1">
    <location>
        <begin position="1"/>
        <end position="75"/>
    </location>
</feature>
<dbReference type="AlphaFoldDB" id="A0A1V2IL91"/>
<name>A0A1V2IL91_9ACTN</name>
<gene>
    <name evidence="2" type="ORF">BL253_00120</name>
</gene>
<dbReference type="EMBL" id="MOMC01000002">
    <property type="protein sequence ID" value="ONH33785.1"/>
    <property type="molecule type" value="Genomic_DNA"/>
</dbReference>
<evidence type="ECO:0000313" key="2">
    <source>
        <dbReference type="EMBL" id="ONH33785.1"/>
    </source>
</evidence>
<protein>
    <submittedName>
        <fullName evidence="2">Uncharacterized protein</fullName>
    </submittedName>
</protein>
<keyword evidence="3" id="KW-1185">Reference proteome</keyword>
<accession>A0A1V2IL91</accession>
<comment type="caution">
    <text evidence="2">The sequence shown here is derived from an EMBL/GenBank/DDBJ whole genome shotgun (WGS) entry which is preliminary data.</text>
</comment>
<dbReference type="Proteomes" id="UP000188929">
    <property type="component" value="Unassembled WGS sequence"/>
</dbReference>
<proteinExistence type="predicted"/>
<sequence>MRLNPVVKRRRGARAAIGAVERPGARGPGQPRGRPPGGRRPAAGGRRLPMFRPGGTPAFGQQGHDGCVDGNIADI</sequence>
<reference evidence="3" key="1">
    <citation type="submission" date="2016-10" db="EMBL/GenBank/DDBJ databases">
        <title>Frankia sp. NRRL B-16386 Genome sequencing.</title>
        <authorList>
            <person name="Ghodhbane-Gtari F."/>
            <person name="Swanson E."/>
            <person name="Gueddou A."/>
            <person name="Hezbri K."/>
            <person name="Ktari K."/>
            <person name="Nouioui I."/>
            <person name="Morris K."/>
            <person name="Simpson S."/>
            <person name="Abebe-Akele F."/>
            <person name="Thomas K."/>
            <person name="Gtari M."/>
            <person name="Tisa L.S."/>
        </authorList>
    </citation>
    <scope>NUCLEOTIDE SEQUENCE [LARGE SCALE GENOMIC DNA]</scope>
    <source>
        <strain evidence="3">NRRL B-16386</strain>
    </source>
</reference>
<evidence type="ECO:0000256" key="1">
    <source>
        <dbReference type="SAM" id="MobiDB-lite"/>
    </source>
</evidence>
<evidence type="ECO:0000313" key="3">
    <source>
        <dbReference type="Proteomes" id="UP000188929"/>
    </source>
</evidence>